<evidence type="ECO:0000256" key="4">
    <source>
        <dbReference type="ARBA" id="ARBA00022525"/>
    </source>
</evidence>
<evidence type="ECO:0000256" key="3">
    <source>
        <dbReference type="ARBA" id="ARBA00022512"/>
    </source>
</evidence>
<evidence type="ECO:0000256" key="9">
    <source>
        <dbReference type="RuleBase" id="RU361169"/>
    </source>
</evidence>
<dbReference type="EMBL" id="JAJJMA010125361">
    <property type="protein sequence ID" value="MCL7032606.1"/>
    <property type="molecule type" value="Genomic_DNA"/>
</dbReference>
<keyword evidence="11" id="KW-1185">Reference proteome</keyword>
<dbReference type="AlphaFoldDB" id="A0AA41SCG6"/>
<comment type="caution">
    <text evidence="10">The sequence shown here is derived from an EMBL/GenBank/DDBJ whole genome shotgun (WGS) entry which is preliminary data.</text>
</comment>
<name>A0AA41SCG6_PAPNU</name>
<comment type="similarity">
    <text evidence="2 9">Belongs to the glycosyl hydrolase 28 family.</text>
</comment>
<evidence type="ECO:0000256" key="7">
    <source>
        <dbReference type="ARBA" id="ARBA00023316"/>
    </source>
</evidence>
<evidence type="ECO:0000256" key="1">
    <source>
        <dbReference type="ARBA" id="ARBA00004191"/>
    </source>
</evidence>
<keyword evidence="4" id="KW-0964">Secreted</keyword>
<dbReference type="Pfam" id="PF00295">
    <property type="entry name" value="Glyco_hydro_28"/>
    <property type="match status" value="1"/>
</dbReference>
<evidence type="ECO:0000256" key="2">
    <source>
        <dbReference type="ARBA" id="ARBA00008834"/>
    </source>
</evidence>
<sequence>MICLLSLVHGKEIGRSKFKSKDNGVFNVIDYRAVGDGQTDDTAAFEKAWKAMCNTRGDAPTLVVPKEKTFLVHSVAFNGPCKSGNPHVQIDGIIMAPAKSDWTGHFDRWIQFVNVQGLVINGSGRLDGQGSTWWDHREKRQPKPTALTLAHCDGCRLSGLTHVNSQRNHIQIATCNDVIISHINISAPGDSHNTDGVDISRSTNIRLENSFIGTGDDCVAINDGCKFINITNVACGPGHGISIGSLGGDSESFQTVEEVHVRNCNITDSMNGARIKTWQGGKGSARNISFEQLTLVNVDHPIIIDQRYYVYGSTANEGSAIEISGVTFSGIQGTTSRERAIILDCSPFAPCANIFMNDVNIQSTEPGAEIESYCVNAHVTSTETFPKISCQ</sequence>
<evidence type="ECO:0000256" key="8">
    <source>
        <dbReference type="PROSITE-ProRule" id="PRU10052"/>
    </source>
</evidence>
<dbReference type="InterPro" id="IPR011050">
    <property type="entry name" value="Pectin_lyase_fold/virulence"/>
</dbReference>
<dbReference type="SMART" id="SM00710">
    <property type="entry name" value="PbH1"/>
    <property type="match status" value="5"/>
</dbReference>
<dbReference type="GO" id="GO:0005975">
    <property type="term" value="P:carbohydrate metabolic process"/>
    <property type="evidence" value="ECO:0007669"/>
    <property type="project" value="InterPro"/>
</dbReference>
<gene>
    <name evidence="10" type="ORF">MKW94_030968</name>
</gene>
<evidence type="ECO:0000256" key="5">
    <source>
        <dbReference type="ARBA" id="ARBA00022801"/>
    </source>
</evidence>
<dbReference type="SUPFAM" id="SSF51126">
    <property type="entry name" value="Pectin lyase-like"/>
    <property type="match status" value="1"/>
</dbReference>
<proteinExistence type="inferred from homology"/>
<keyword evidence="5 9" id="KW-0378">Hydrolase</keyword>
<dbReference type="PROSITE" id="PS00502">
    <property type="entry name" value="POLYGALACTURONASE"/>
    <property type="match status" value="1"/>
</dbReference>
<reference evidence="10" key="1">
    <citation type="submission" date="2022-03" db="EMBL/GenBank/DDBJ databases">
        <title>A functionally conserved STORR gene fusion in Papaver species that diverged 16.8 million years ago.</title>
        <authorList>
            <person name="Catania T."/>
        </authorList>
    </citation>
    <scope>NUCLEOTIDE SEQUENCE</scope>
    <source>
        <strain evidence="10">S-191538</strain>
    </source>
</reference>
<protein>
    <recommendedName>
        <fullName evidence="12">Polygalacturonase</fullName>
    </recommendedName>
</protein>
<organism evidence="10 11">
    <name type="scientific">Papaver nudicaule</name>
    <name type="common">Iceland poppy</name>
    <dbReference type="NCBI Taxonomy" id="74823"/>
    <lineage>
        <taxon>Eukaryota</taxon>
        <taxon>Viridiplantae</taxon>
        <taxon>Streptophyta</taxon>
        <taxon>Embryophyta</taxon>
        <taxon>Tracheophyta</taxon>
        <taxon>Spermatophyta</taxon>
        <taxon>Magnoliopsida</taxon>
        <taxon>Ranunculales</taxon>
        <taxon>Papaveraceae</taxon>
        <taxon>Papaveroideae</taxon>
        <taxon>Papaver</taxon>
    </lineage>
</organism>
<evidence type="ECO:0000313" key="11">
    <source>
        <dbReference type="Proteomes" id="UP001177140"/>
    </source>
</evidence>
<dbReference type="InterPro" id="IPR006626">
    <property type="entry name" value="PbH1"/>
</dbReference>
<evidence type="ECO:0000313" key="10">
    <source>
        <dbReference type="EMBL" id="MCL7032606.1"/>
    </source>
</evidence>
<dbReference type="InterPro" id="IPR000743">
    <property type="entry name" value="Glyco_hydro_28"/>
</dbReference>
<keyword evidence="6 9" id="KW-0326">Glycosidase</keyword>
<accession>A0AA41SCG6</accession>
<evidence type="ECO:0000256" key="6">
    <source>
        <dbReference type="ARBA" id="ARBA00023295"/>
    </source>
</evidence>
<dbReference type="InterPro" id="IPR012334">
    <property type="entry name" value="Pectin_lyas_fold"/>
</dbReference>
<keyword evidence="7" id="KW-0961">Cell wall biogenesis/degradation</keyword>
<dbReference type="Gene3D" id="2.160.20.10">
    <property type="entry name" value="Single-stranded right-handed beta-helix, Pectin lyase-like"/>
    <property type="match status" value="1"/>
</dbReference>
<feature type="active site" evidence="8">
    <location>
        <position position="239"/>
    </location>
</feature>
<keyword evidence="3" id="KW-0134">Cell wall</keyword>
<dbReference type="GO" id="GO:0071555">
    <property type="term" value="P:cell wall organization"/>
    <property type="evidence" value="ECO:0007669"/>
    <property type="project" value="UniProtKB-KW"/>
</dbReference>
<dbReference type="PANTHER" id="PTHR31375">
    <property type="match status" value="1"/>
</dbReference>
<dbReference type="Proteomes" id="UP001177140">
    <property type="component" value="Unassembled WGS sequence"/>
</dbReference>
<dbReference type="GO" id="GO:0004650">
    <property type="term" value="F:polygalacturonase activity"/>
    <property type="evidence" value="ECO:0007669"/>
    <property type="project" value="InterPro"/>
</dbReference>
<evidence type="ECO:0008006" key="12">
    <source>
        <dbReference type="Google" id="ProtNLM"/>
    </source>
</evidence>
<comment type="subcellular location">
    <subcellularLocation>
        <location evidence="1">Secreted</location>
        <location evidence="1">Cell wall</location>
    </subcellularLocation>
</comment>